<dbReference type="Proteomes" id="UP001314170">
    <property type="component" value="Unassembled WGS sequence"/>
</dbReference>
<evidence type="ECO:0000313" key="2">
    <source>
        <dbReference type="EMBL" id="CAK7338280.1"/>
    </source>
</evidence>
<dbReference type="PANTHER" id="PTHR13847">
    <property type="entry name" value="SARCOSINE DEHYDROGENASE-RELATED"/>
    <property type="match status" value="1"/>
</dbReference>
<gene>
    <name evidence="2" type="ORF">DCAF_LOCUS13324</name>
</gene>
<accession>A0AAV1RNI6</accession>
<feature type="domain" description="FAD dependent oxidoreductase" evidence="1">
    <location>
        <begin position="34"/>
        <end position="432"/>
    </location>
</feature>
<comment type="caution">
    <text evidence="2">The sequence shown here is derived from an EMBL/GenBank/DDBJ whole genome shotgun (WGS) entry which is preliminary data.</text>
</comment>
<name>A0AAV1RNI6_9ROSI</name>
<dbReference type="Gene3D" id="3.50.50.60">
    <property type="entry name" value="FAD/NAD(P)-binding domain"/>
    <property type="match status" value="1"/>
</dbReference>
<protein>
    <recommendedName>
        <fullName evidence="1">FAD dependent oxidoreductase domain-containing protein</fullName>
    </recommendedName>
</protein>
<dbReference type="InterPro" id="IPR036188">
    <property type="entry name" value="FAD/NAD-bd_sf"/>
</dbReference>
<evidence type="ECO:0000313" key="3">
    <source>
        <dbReference type="Proteomes" id="UP001314170"/>
    </source>
</evidence>
<dbReference type="AlphaFoldDB" id="A0AAV1RNI6"/>
<dbReference type="InterPro" id="IPR006076">
    <property type="entry name" value="FAD-dep_OxRdtase"/>
</dbReference>
<reference evidence="2 3" key="1">
    <citation type="submission" date="2024-01" db="EMBL/GenBank/DDBJ databases">
        <authorList>
            <person name="Waweru B."/>
        </authorList>
    </citation>
    <scope>NUCLEOTIDE SEQUENCE [LARGE SCALE GENOMIC DNA]</scope>
</reference>
<evidence type="ECO:0000259" key="1">
    <source>
        <dbReference type="Pfam" id="PF01266"/>
    </source>
</evidence>
<organism evidence="2 3">
    <name type="scientific">Dovyalis caffra</name>
    <dbReference type="NCBI Taxonomy" id="77055"/>
    <lineage>
        <taxon>Eukaryota</taxon>
        <taxon>Viridiplantae</taxon>
        <taxon>Streptophyta</taxon>
        <taxon>Embryophyta</taxon>
        <taxon>Tracheophyta</taxon>
        <taxon>Spermatophyta</taxon>
        <taxon>Magnoliopsida</taxon>
        <taxon>eudicotyledons</taxon>
        <taxon>Gunneridae</taxon>
        <taxon>Pentapetalae</taxon>
        <taxon>rosids</taxon>
        <taxon>fabids</taxon>
        <taxon>Malpighiales</taxon>
        <taxon>Salicaceae</taxon>
        <taxon>Flacourtieae</taxon>
        <taxon>Dovyalis</taxon>
    </lineage>
</organism>
<proteinExistence type="predicted"/>
<dbReference type="Pfam" id="PF01266">
    <property type="entry name" value="DAO"/>
    <property type="match status" value="1"/>
</dbReference>
<dbReference type="EMBL" id="CAWUPB010001111">
    <property type="protein sequence ID" value="CAK7338280.1"/>
    <property type="molecule type" value="Genomic_DNA"/>
</dbReference>
<dbReference type="SUPFAM" id="SSF51971">
    <property type="entry name" value="Nucleotide-binding domain"/>
    <property type="match status" value="1"/>
</dbReference>
<sequence length="561" mass="61853">MLLYDTLTPSGHGRLGKLTSPRSISSFSSRPLRYAVLGAGFAGLSVTWHLLKKSSKEEEMRIDIYDDMGIGGGASGVSGGLLHPYSPKAKLLWRGAECWKESLMLLNVAEMAAGLSGLNDFDDGFIVRGRGIIRPAVNSKNLNVLTDNSEHCDASCTIEIIDEDTAQKLVPNIHVPLNSAFYMPEAVNVNPLRYLQALFLACQNVVKESSNFSYGKKELCLHKKSVRNLLEFEGEYDAVIICLGAKADMLPELSGRLPLRTCRGVIAHLQLPGDIRVEAWNVGWGGGIVSLVGKTHRVDHCFREEYPDYAPSILSDAWLAVQGSQSLYMGSTWDWKSRNSSPNVSADEASRALQELLPKVSAFYPAIKDWTFTKARAGLRAMPPLTAHGSLPLLGRVNDFVGEDFTCKYWLFGGLGSRGLLYHAWLGNLMAQAVISYGSWNLDFNEPFNPPDKRSTAAVMWGLSRVVMTRLRAGEMTSTPLFILPMKTNESSQPQVALVPEKSKTEASSTLWSRKIGSTNKDLNHLIDMFLQRRILIRRDGNGGQAPGKLEMEVVWEVNGS</sequence>
<keyword evidence="3" id="KW-1185">Reference proteome</keyword>
<dbReference type="Gene3D" id="3.30.9.10">
    <property type="entry name" value="D-Amino Acid Oxidase, subunit A, domain 2"/>
    <property type="match status" value="1"/>
</dbReference>
<dbReference type="PANTHER" id="PTHR13847:SF261">
    <property type="entry name" value="FAD-DEPENDENT OXIDOREDUCTASE FAMILY PROTEIN"/>
    <property type="match status" value="1"/>
</dbReference>
<dbReference type="GO" id="GO:0005737">
    <property type="term" value="C:cytoplasm"/>
    <property type="evidence" value="ECO:0007669"/>
    <property type="project" value="TreeGrafter"/>
</dbReference>